<dbReference type="PANTHER" id="PTHR11669">
    <property type="entry name" value="REPLICATION FACTOR C / DNA POLYMERASE III GAMMA-TAU SUBUNIT"/>
    <property type="match status" value="1"/>
</dbReference>
<evidence type="ECO:0000256" key="1">
    <source>
        <dbReference type="ARBA" id="ARBA00022705"/>
    </source>
</evidence>
<dbReference type="GO" id="GO:0005663">
    <property type="term" value="C:DNA replication factor C complex"/>
    <property type="evidence" value="ECO:0007669"/>
    <property type="project" value="TreeGrafter"/>
</dbReference>
<evidence type="ECO:0000256" key="2">
    <source>
        <dbReference type="ARBA" id="ARBA00022741"/>
    </source>
</evidence>
<evidence type="ECO:0000256" key="3">
    <source>
        <dbReference type="ARBA" id="ARBA00022840"/>
    </source>
</evidence>
<sequence length="226" mass="27053">MIDSFMKDPHNIPHILFYGSSNSGKKYNLERLLNSIYTKETKKLYTMYIHCSKCKGIKVIRDEIKDFAKQQINQVPFKSIIIYDAENLTIDAQYSLRRCIEVYSKNTRFFIITHNKDKLISPICSRFVQIYHPHNYVKKEVINVDCEHLNETMNETFIPLSLDKILYLSQTLYEEGIYGYIILSKYKSHKDYVYMNFHYENICKELKNEKWIIFYILSFFNGLIKI</sequence>
<keyword evidence="1" id="KW-0235">DNA replication</keyword>
<keyword evidence="2" id="KW-0547">Nucleotide-binding</keyword>
<dbReference type="SUPFAM" id="SSF52540">
    <property type="entry name" value="P-loop containing nucleoside triphosphate hydrolases"/>
    <property type="match status" value="1"/>
</dbReference>
<dbReference type="GO" id="GO:0003689">
    <property type="term" value="F:DNA clamp loader activity"/>
    <property type="evidence" value="ECO:0007669"/>
    <property type="project" value="TreeGrafter"/>
</dbReference>
<name>A0A6C0ES23_9ZZZZ</name>
<dbReference type="InterPro" id="IPR027417">
    <property type="entry name" value="P-loop_NTPase"/>
</dbReference>
<organism evidence="4">
    <name type="scientific">viral metagenome</name>
    <dbReference type="NCBI Taxonomy" id="1070528"/>
    <lineage>
        <taxon>unclassified sequences</taxon>
        <taxon>metagenomes</taxon>
        <taxon>organismal metagenomes</taxon>
    </lineage>
</organism>
<evidence type="ECO:0000313" key="4">
    <source>
        <dbReference type="EMBL" id="QHT31976.1"/>
    </source>
</evidence>
<proteinExistence type="predicted"/>
<protein>
    <submittedName>
        <fullName evidence="4">Uncharacterized protein</fullName>
    </submittedName>
</protein>
<dbReference type="GO" id="GO:0005524">
    <property type="term" value="F:ATP binding"/>
    <property type="evidence" value="ECO:0007669"/>
    <property type="project" value="UniProtKB-KW"/>
</dbReference>
<dbReference type="Gene3D" id="3.40.50.300">
    <property type="entry name" value="P-loop containing nucleotide triphosphate hydrolases"/>
    <property type="match status" value="1"/>
</dbReference>
<reference evidence="4" key="1">
    <citation type="journal article" date="2020" name="Nature">
        <title>Giant virus diversity and host interactions through global metagenomics.</title>
        <authorList>
            <person name="Schulz F."/>
            <person name="Roux S."/>
            <person name="Paez-Espino D."/>
            <person name="Jungbluth S."/>
            <person name="Walsh D.A."/>
            <person name="Denef V.J."/>
            <person name="McMahon K.D."/>
            <person name="Konstantinidis K.T."/>
            <person name="Eloe-Fadrosh E.A."/>
            <person name="Kyrpides N.C."/>
            <person name="Woyke T."/>
        </authorList>
    </citation>
    <scope>NUCLEOTIDE SEQUENCE</scope>
    <source>
        <strain evidence="4">GVMAG-M-3300009159-65</strain>
    </source>
</reference>
<keyword evidence="3" id="KW-0067">ATP-binding</keyword>
<dbReference type="PANTHER" id="PTHR11669:SF20">
    <property type="entry name" value="REPLICATION FACTOR C SUBUNIT 4"/>
    <property type="match status" value="1"/>
</dbReference>
<dbReference type="Pfam" id="PF13177">
    <property type="entry name" value="DNA_pol3_delta2"/>
    <property type="match status" value="1"/>
</dbReference>
<dbReference type="AlphaFoldDB" id="A0A6C0ES23"/>
<dbReference type="GO" id="GO:0006261">
    <property type="term" value="P:DNA-templated DNA replication"/>
    <property type="evidence" value="ECO:0007669"/>
    <property type="project" value="TreeGrafter"/>
</dbReference>
<dbReference type="GO" id="GO:0006281">
    <property type="term" value="P:DNA repair"/>
    <property type="evidence" value="ECO:0007669"/>
    <property type="project" value="TreeGrafter"/>
</dbReference>
<dbReference type="InterPro" id="IPR050238">
    <property type="entry name" value="DNA_Rep/Repair_Clamp_Loader"/>
</dbReference>
<accession>A0A6C0ES23</accession>
<dbReference type="EMBL" id="MN738929">
    <property type="protein sequence ID" value="QHT31976.1"/>
    <property type="molecule type" value="Genomic_DNA"/>
</dbReference>